<evidence type="ECO:0000313" key="2">
    <source>
        <dbReference type="EMBL" id="GHO87556.1"/>
    </source>
</evidence>
<gene>
    <name evidence="2" type="ORF">KSZ_55620</name>
</gene>
<keyword evidence="1" id="KW-0472">Membrane</keyword>
<keyword evidence="3" id="KW-1185">Reference proteome</keyword>
<name>A0ABQ3VR22_9CHLR</name>
<comment type="caution">
    <text evidence="2">The sequence shown here is derived from an EMBL/GenBank/DDBJ whole genome shotgun (WGS) entry which is preliminary data.</text>
</comment>
<dbReference type="Proteomes" id="UP000635565">
    <property type="component" value="Unassembled WGS sequence"/>
</dbReference>
<feature type="transmembrane region" description="Helical" evidence="1">
    <location>
        <begin position="20"/>
        <end position="39"/>
    </location>
</feature>
<evidence type="ECO:0000313" key="3">
    <source>
        <dbReference type="Proteomes" id="UP000635565"/>
    </source>
</evidence>
<evidence type="ECO:0000256" key="1">
    <source>
        <dbReference type="SAM" id="Phobius"/>
    </source>
</evidence>
<reference evidence="2 3" key="1">
    <citation type="journal article" date="2021" name="Int. J. Syst. Evol. Microbiol.">
        <title>Reticulibacter mediterranei gen. nov., sp. nov., within the new family Reticulibacteraceae fam. nov., and Ktedonospora formicarum gen. nov., sp. nov., Ktedonobacter robiniae sp. nov., Dictyobacter formicarum sp. nov. and Dictyobacter arantiisoli sp. nov., belonging to the class Ktedonobacteria.</title>
        <authorList>
            <person name="Yabe S."/>
            <person name="Zheng Y."/>
            <person name="Wang C.M."/>
            <person name="Sakai Y."/>
            <person name="Abe K."/>
            <person name="Yokota A."/>
            <person name="Donadio S."/>
            <person name="Cavaletti L."/>
            <person name="Monciardini P."/>
        </authorList>
    </citation>
    <scope>NUCLEOTIDE SEQUENCE [LARGE SCALE GENOMIC DNA]</scope>
    <source>
        <strain evidence="2 3">SOSP1-9</strain>
    </source>
</reference>
<dbReference type="RefSeq" id="WP_201365117.1">
    <property type="nucleotide sequence ID" value="NZ_BNJJ01000018.1"/>
</dbReference>
<proteinExistence type="predicted"/>
<accession>A0ABQ3VR22</accession>
<keyword evidence="1" id="KW-1133">Transmembrane helix</keyword>
<organism evidence="2 3">
    <name type="scientific">Dictyobacter formicarum</name>
    <dbReference type="NCBI Taxonomy" id="2778368"/>
    <lineage>
        <taxon>Bacteria</taxon>
        <taxon>Bacillati</taxon>
        <taxon>Chloroflexota</taxon>
        <taxon>Ktedonobacteria</taxon>
        <taxon>Ktedonobacterales</taxon>
        <taxon>Dictyobacteraceae</taxon>
        <taxon>Dictyobacter</taxon>
    </lineage>
</organism>
<sequence>MVLTALMKLLASLTPQAQVVGIVGGCVVLCYGLTLLAFCRTMSQRLVRVLNAWHASRTRARLMRRSKKQGRLKKQH</sequence>
<dbReference type="EMBL" id="BNJJ01000018">
    <property type="protein sequence ID" value="GHO87556.1"/>
    <property type="molecule type" value="Genomic_DNA"/>
</dbReference>
<protein>
    <submittedName>
        <fullName evidence="2">Uncharacterized protein</fullName>
    </submittedName>
</protein>
<keyword evidence="1" id="KW-0812">Transmembrane</keyword>